<dbReference type="RefSeq" id="XP_062655654.1">
    <property type="nucleotide sequence ID" value="XM_062804467.1"/>
</dbReference>
<protein>
    <submittedName>
        <fullName evidence="1">Uncharacterized protein</fullName>
    </submittedName>
</protein>
<dbReference type="Proteomes" id="UP001278766">
    <property type="component" value="Unassembled WGS sequence"/>
</dbReference>
<dbReference type="GeneID" id="87841415"/>
<accession>A0AAE0H9E4</accession>
<reference evidence="1" key="2">
    <citation type="submission" date="2023-06" db="EMBL/GenBank/DDBJ databases">
        <authorList>
            <consortium name="Lawrence Berkeley National Laboratory"/>
            <person name="Haridas S."/>
            <person name="Hensen N."/>
            <person name="Bonometti L."/>
            <person name="Westerberg I."/>
            <person name="Brannstrom I.O."/>
            <person name="Guillou S."/>
            <person name="Cros-Aarteil S."/>
            <person name="Calhoun S."/>
            <person name="Kuo A."/>
            <person name="Mondo S."/>
            <person name="Pangilinan J."/>
            <person name="Riley R."/>
            <person name="Labutti K."/>
            <person name="Andreopoulos B."/>
            <person name="Lipzen A."/>
            <person name="Chen C."/>
            <person name="Yanf M."/>
            <person name="Daum C."/>
            <person name="Ng V."/>
            <person name="Clum A."/>
            <person name="Steindorff A."/>
            <person name="Ohm R."/>
            <person name="Martin F."/>
            <person name="Silar P."/>
            <person name="Natvig D."/>
            <person name="Lalanne C."/>
            <person name="Gautier V."/>
            <person name="Ament-Velasquez S.L."/>
            <person name="Kruys A."/>
            <person name="Hutchinson M.I."/>
            <person name="Powell A.J."/>
            <person name="Barry K."/>
            <person name="Miller A.N."/>
            <person name="Grigoriev I.V."/>
            <person name="Debuchy R."/>
            <person name="Gladieux P."/>
            <person name="Thoren M.H."/>
            <person name="Johannesson H."/>
        </authorList>
    </citation>
    <scope>NUCLEOTIDE SEQUENCE</scope>
    <source>
        <strain evidence="1">CBS 168.71</strain>
    </source>
</reference>
<sequence>MALEVELAIKQYHTYLPHLYVPSSTELRQDPNNHTTFPPLISEFLHHLRLNMCYTPNFKIYCCGKEWSVAPDFQHRIFAYCENAYRRGHTVEACNNITTEQPTTYTFDDDDEYYPGFCKSCLRNPKLAKHVQARLGARVDTCNDQVSDIETATGGSRTKTRTMILARRTMWRDARSFFFCEQRSEDLEDIWHDRFESFLWHCDKVQDVAKERARDEKRTKKGAKGKAVA</sequence>
<gene>
    <name evidence="1" type="ORF">B0H64DRAFT_405779</name>
</gene>
<dbReference type="EMBL" id="JAUEPN010000007">
    <property type="protein sequence ID" value="KAK3292140.1"/>
    <property type="molecule type" value="Genomic_DNA"/>
</dbReference>
<comment type="caution">
    <text evidence="1">The sequence shown here is derived from an EMBL/GenBank/DDBJ whole genome shotgun (WGS) entry which is preliminary data.</text>
</comment>
<evidence type="ECO:0000313" key="1">
    <source>
        <dbReference type="EMBL" id="KAK3292140.1"/>
    </source>
</evidence>
<dbReference type="AlphaFoldDB" id="A0AAE0H9E4"/>
<name>A0AAE0H9E4_9PEZI</name>
<organism evidence="1 2">
    <name type="scientific">Chaetomium fimeti</name>
    <dbReference type="NCBI Taxonomy" id="1854472"/>
    <lineage>
        <taxon>Eukaryota</taxon>
        <taxon>Fungi</taxon>
        <taxon>Dikarya</taxon>
        <taxon>Ascomycota</taxon>
        <taxon>Pezizomycotina</taxon>
        <taxon>Sordariomycetes</taxon>
        <taxon>Sordariomycetidae</taxon>
        <taxon>Sordariales</taxon>
        <taxon>Chaetomiaceae</taxon>
        <taxon>Chaetomium</taxon>
    </lineage>
</organism>
<evidence type="ECO:0000313" key="2">
    <source>
        <dbReference type="Proteomes" id="UP001278766"/>
    </source>
</evidence>
<reference evidence="1" key="1">
    <citation type="journal article" date="2023" name="Mol. Phylogenet. Evol.">
        <title>Genome-scale phylogeny and comparative genomics of the fungal order Sordariales.</title>
        <authorList>
            <person name="Hensen N."/>
            <person name="Bonometti L."/>
            <person name="Westerberg I."/>
            <person name="Brannstrom I.O."/>
            <person name="Guillou S."/>
            <person name="Cros-Aarteil S."/>
            <person name="Calhoun S."/>
            <person name="Haridas S."/>
            <person name="Kuo A."/>
            <person name="Mondo S."/>
            <person name="Pangilinan J."/>
            <person name="Riley R."/>
            <person name="LaButti K."/>
            <person name="Andreopoulos B."/>
            <person name="Lipzen A."/>
            <person name="Chen C."/>
            <person name="Yan M."/>
            <person name="Daum C."/>
            <person name="Ng V."/>
            <person name="Clum A."/>
            <person name="Steindorff A."/>
            <person name="Ohm R.A."/>
            <person name="Martin F."/>
            <person name="Silar P."/>
            <person name="Natvig D.O."/>
            <person name="Lalanne C."/>
            <person name="Gautier V."/>
            <person name="Ament-Velasquez S.L."/>
            <person name="Kruys A."/>
            <person name="Hutchinson M.I."/>
            <person name="Powell A.J."/>
            <person name="Barry K."/>
            <person name="Miller A.N."/>
            <person name="Grigoriev I.V."/>
            <person name="Debuchy R."/>
            <person name="Gladieux P."/>
            <person name="Hiltunen Thoren M."/>
            <person name="Johannesson H."/>
        </authorList>
    </citation>
    <scope>NUCLEOTIDE SEQUENCE</scope>
    <source>
        <strain evidence="1">CBS 168.71</strain>
    </source>
</reference>
<proteinExistence type="predicted"/>
<keyword evidence="2" id="KW-1185">Reference proteome</keyword>